<feature type="transmembrane region" description="Helical" evidence="10">
    <location>
        <begin position="214"/>
        <end position="240"/>
    </location>
</feature>
<keyword evidence="6 10" id="KW-0812">Transmembrane</keyword>
<feature type="transmembrane region" description="Helical" evidence="10">
    <location>
        <begin position="21"/>
        <end position="44"/>
    </location>
</feature>
<evidence type="ECO:0000259" key="12">
    <source>
        <dbReference type="Pfam" id="PF18075"/>
    </source>
</evidence>
<evidence type="ECO:0000256" key="9">
    <source>
        <dbReference type="ARBA" id="ARBA00023306"/>
    </source>
</evidence>
<keyword evidence="5" id="KW-0132">Cell division</keyword>
<feature type="transmembrane region" description="Helical" evidence="10">
    <location>
        <begin position="252"/>
        <end position="276"/>
    </location>
</feature>
<dbReference type="InterPro" id="IPR040690">
    <property type="entry name" value="FtsX_ECD"/>
</dbReference>
<evidence type="ECO:0000313" key="13">
    <source>
        <dbReference type="EMBL" id="MPM20533.1"/>
    </source>
</evidence>
<evidence type="ECO:0000256" key="4">
    <source>
        <dbReference type="ARBA" id="ARBA00022475"/>
    </source>
</evidence>
<evidence type="ECO:0000256" key="6">
    <source>
        <dbReference type="ARBA" id="ARBA00022692"/>
    </source>
</evidence>
<name>A0A644Y1X8_9ZZZZ</name>
<dbReference type="GO" id="GO:0005886">
    <property type="term" value="C:plasma membrane"/>
    <property type="evidence" value="ECO:0007669"/>
    <property type="project" value="UniProtKB-SubCell"/>
</dbReference>
<evidence type="ECO:0000256" key="1">
    <source>
        <dbReference type="ARBA" id="ARBA00004651"/>
    </source>
</evidence>
<dbReference type="Pfam" id="PF18075">
    <property type="entry name" value="FtsX_ECD"/>
    <property type="match status" value="1"/>
</dbReference>
<evidence type="ECO:0000256" key="10">
    <source>
        <dbReference type="SAM" id="Phobius"/>
    </source>
</evidence>
<dbReference type="PANTHER" id="PTHR47755:SF1">
    <property type="entry name" value="CELL DIVISION PROTEIN FTSX"/>
    <property type="match status" value="1"/>
</dbReference>
<dbReference type="Pfam" id="PF02687">
    <property type="entry name" value="FtsX"/>
    <property type="match status" value="1"/>
</dbReference>
<keyword evidence="7 10" id="KW-1133">Transmembrane helix</keyword>
<reference evidence="13" key="1">
    <citation type="submission" date="2019-08" db="EMBL/GenBank/DDBJ databases">
        <authorList>
            <person name="Kucharzyk K."/>
            <person name="Murdoch R.W."/>
            <person name="Higgins S."/>
            <person name="Loffler F."/>
        </authorList>
    </citation>
    <scope>NUCLEOTIDE SEQUENCE</scope>
</reference>
<evidence type="ECO:0000256" key="8">
    <source>
        <dbReference type="ARBA" id="ARBA00023136"/>
    </source>
</evidence>
<dbReference type="Gene3D" id="3.30.70.3040">
    <property type="match status" value="1"/>
</dbReference>
<gene>
    <name evidence="13" type="ORF">SDC9_66964</name>
</gene>
<sequence>MKTGERKTVRRRLIHSYLSSMISITLVLIVAGVTGLLAVNAGAVTDYFKENIKLSVIFDDSVVDKKIKTVVDDIKEERYVKDAVFISKEQGTEEMKSLLGDDFVSVFGINPVPVSCDIFLKSQYVQADSIAMIKEELVKIEGIREIVYQESLVRIVSDNMKTFIFTTFLITGLLLFVSFVLINNTVRLNLFARRFTIHTMKMVGASHSFIRKPFLANGALMGLLSGVLAVAVLGLMIYYVDDTFGGIFDFVSIPNTALVLAGVIIFGIVICVYSSYRVVNKLLNMSVNEIYY</sequence>
<comment type="caution">
    <text evidence="13">The sequence shown here is derived from an EMBL/GenBank/DDBJ whole genome shotgun (WGS) entry which is preliminary data.</text>
</comment>
<accession>A0A644Y1X8</accession>
<comment type="subcellular location">
    <subcellularLocation>
        <location evidence="1">Cell membrane</location>
        <topology evidence="1">Multi-pass membrane protein</topology>
    </subcellularLocation>
</comment>
<dbReference type="InterPro" id="IPR003838">
    <property type="entry name" value="ABC3_permease_C"/>
</dbReference>
<feature type="domain" description="ABC3 transporter permease C-terminal" evidence="11">
    <location>
        <begin position="169"/>
        <end position="286"/>
    </location>
</feature>
<proteinExistence type="inferred from homology"/>
<evidence type="ECO:0000256" key="7">
    <source>
        <dbReference type="ARBA" id="ARBA00022989"/>
    </source>
</evidence>
<keyword evidence="4" id="KW-1003">Cell membrane</keyword>
<evidence type="ECO:0000259" key="11">
    <source>
        <dbReference type="Pfam" id="PF02687"/>
    </source>
</evidence>
<dbReference type="EMBL" id="VSSQ01003405">
    <property type="protein sequence ID" value="MPM20533.1"/>
    <property type="molecule type" value="Genomic_DNA"/>
</dbReference>
<comment type="similarity">
    <text evidence="2">Belongs to the ABC-4 integral membrane protein family. FtsX subfamily.</text>
</comment>
<dbReference type="PIRSF" id="PIRSF003097">
    <property type="entry name" value="FtsX"/>
    <property type="match status" value="1"/>
</dbReference>
<dbReference type="GO" id="GO:0051301">
    <property type="term" value="P:cell division"/>
    <property type="evidence" value="ECO:0007669"/>
    <property type="project" value="UniProtKB-KW"/>
</dbReference>
<dbReference type="InterPro" id="IPR004513">
    <property type="entry name" value="FtsX"/>
</dbReference>
<evidence type="ECO:0000256" key="2">
    <source>
        <dbReference type="ARBA" id="ARBA00007379"/>
    </source>
</evidence>
<evidence type="ECO:0000256" key="3">
    <source>
        <dbReference type="ARBA" id="ARBA00021907"/>
    </source>
</evidence>
<feature type="domain" description="FtsX extracellular" evidence="12">
    <location>
        <begin position="53"/>
        <end position="146"/>
    </location>
</feature>
<keyword evidence="9" id="KW-0131">Cell cycle</keyword>
<feature type="transmembrane region" description="Helical" evidence="10">
    <location>
        <begin position="163"/>
        <end position="186"/>
    </location>
</feature>
<dbReference type="AlphaFoldDB" id="A0A644Y1X8"/>
<protein>
    <recommendedName>
        <fullName evidence="3">Cell division protein FtsX</fullName>
    </recommendedName>
</protein>
<keyword evidence="8 10" id="KW-0472">Membrane</keyword>
<dbReference type="PANTHER" id="PTHR47755">
    <property type="entry name" value="CELL DIVISION PROTEIN FTSX"/>
    <property type="match status" value="1"/>
</dbReference>
<organism evidence="13">
    <name type="scientific">bioreactor metagenome</name>
    <dbReference type="NCBI Taxonomy" id="1076179"/>
    <lineage>
        <taxon>unclassified sequences</taxon>
        <taxon>metagenomes</taxon>
        <taxon>ecological metagenomes</taxon>
    </lineage>
</organism>
<evidence type="ECO:0000256" key="5">
    <source>
        <dbReference type="ARBA" id="ARBA00022618"/>
    </source>
</evidence>